<dbReference type="Proteomes" id="UP000240653">
    <property type="component" value="Unassembled WGS sequence"/>
</dbReference>
<dbReference type="EMBL" id="PXYL01000031">
    <property type="protein sequence ID" value="PSJ53126.1"/>
    <property type="molecule type" value="Genomic_DNA"/>
</dbReference>
<gene>
    <name evidence="1" type="ORF">C7I85_28425</name>
</gene>
<comment type="caution">
    <text evidence="1">The sequence shown here is derived from an EMBL/GenBank/DDBJ whole genome shotgun (WGS) entry which is preliminary data.</text>
</comment>
<evidence type="ECO:0000313" key="1">
    <source>
        <dbReference type="EMBL" id="PSJ53126.1"/>
    </source>
</evidence>
<proteinExistence type="predicted"/>
<evidence type="ECO:0000313" key="2">
    <source>
        <dbReference type="Proteomes" id="UP000240653"/>
    </source>
</evidence>
<name>A0A2P7RSC1_9HYPH</name>
<organism evidence="1 2">
    <name type="scientific">Pseudaminobacter soli</name>
    <name type="common">ex Li et al. 2025</name>
    <dbReference type="NCBI Taxonomy" id="1295366"/>
    <lineage>
        <taxon>Bacteria</taxon>
        <taxon>Pseudomonadati</taxon>
        <taxon>Pseudomonadota</taxon>
        <taxon>Alphaproteobacteria</taxon>
        <taxon>Hyphomicrobiales</taxon>
        <taxon>Phyllobacteriaceae</taxon>
        <taxon>Pseudaminobacter</taxon>
    </lineage>
</organism>
<protein>
    <submittedName>
        <fullName evidence="1">Uncharacterized protein</fullName>
    </submittedName>
</protein>
<keyword evidence="2" id="KW-1185">Reference proteome</keyword>
<sequence>MTVVIPNQRLDRVEAFLLLLGQELERLSASEKASQPSSAPLIEEGLSQAARAFTSERREYLAKCVAHGVNSDEQAKLNELKILRMLEEIGDDDLLLLDALDGPEARDKLSALQPPQLLANAPDKERAKGELHRASYRKLLSIGLLSSSPYTDEPRRWRYGKHGELEDGPYVSALGRMVLVRVGLRPSGPEVT</sequence>
<accession>A0A2P7RSC1</accession>
<reference evidence="1 2" key="1">
    <citation type="submission" date="2018-03" db="EMBL/GenBank/DDBJ databases">
        <title>The draft genome of Mesorhizobium soli JCM 19897.</title>
        <authorList>
            <person name="Li L."/>
            <person name="Liu L."/>
            <person name="Liang L."/>
            <person name="Wang T."/>
            <person name="Zhang X."/>
        </authorList>
    </citation>
    <scope>NUCLEOTIDE SEQUENCE [LARGE SCALE GENOMIC DNA]</scope>
    <source>
        <strain evidence="1 2">JCM 19897</strain>
    </source>
</reference>
<dbReference type="AlphaFoldDB" id="A0A2P7RSC1"/>